<feature type="compositionally biased region" description="Basic and acidic residues" evidence="1">
    <location>
        <begin position="1"/>
        <end position="16"/>
    </location>
</feature>
<keyword evidence="2" id="KW-0812">Transmembrane</keyword>
<dbReference type="PRINTS" id="PR00702">
    <property type="entry name" value="ACRIFLAVINRP"/>
</dbReference>
<feature type="transmembrane region" description="Helical" evidence="2">
    <location>
        <begin position="963"/>
        <end position="984"/>
    </location>
</feature>
<dbReference type="Gene3D" id="3.30.70.1430">
    <property type="entry name" value="Multidrug efflux transporter AcrB pore domain"/>
    <property type="match status" value="2"/>
</dbReference>
<keyword evidence="4" id="KW-1185">Reference proteome</keyword>
<dbReference type="AlphaFoldDB" id="A0A8J3DWN8"/>
<dbReference type="Gene3D" id="3.30.70.1320">
    <property type="entry name" value="Multidrug efflux transporter AcrB pore domain like"/>
    <property type="match status" value="1"/>
</dbReference>
<feature type="region of interest" description="Disordered" evidence="1">
    <location>
        <begin position="1076"/>
        <end position="1103"/>
    </location>
</feature>
<feature type="transmembrane region" description="Helical" evidence="2">
    <location>
        <begin position="392"/>
        <end position="410"/>
    </location>
</feature>
<proteinExistence type="predicted"/>
<feature type="transmembrane region" description="Helical" evidence="2">
    <location>
        <begin position="487"/>
        <end position="507"/>
    </location>
</feature>
<feature type="transmembrane region" description="Helical" evidence="2">
    <location>
        <begin position="904"/>
        <end position="922"/>
    </location>
</feature>
<feature type="transmembrane region" description="Helical" evidence="2">
    <location>
        <begin position="442"/>
        <end position="467"/>
    </location>
</feature>
<dbReference type="Gene3D" id="1.20.1640.10">
    <property type="entry name" value="Multidrug efflux transporter AcrB transmembrane domain"/>
    <property type="match status" value="2"/>
</dbReference>
<dbReference type="SUPFAM" id="SSF82866">
    <property type="entry name" value="Multidrug efflux transporter AcrB transmembrane domain"/>
    <property type="match status" value="2"/>
</dbReference>
<feature type="transmembrane region" description="Helical" evidence="2">
    <location>
        <begin position="1005"/>
        <end position="1024"/>
    </location>
</feature>
<dbReference type="InterPro" id="IPR001036">
    <property type="entry name" value="Acrflvin-R"/>
</dbReference>
<feature type="transmembrane region" description="Helical" evidence="2">
    <location>
        <begin position="1036"/>
        <end position="1062"/>
    </location>
</feature>
<gene>
    <name evidence="3" type="ORF">GCM10016234_18480</name>
</gene>
<protein>
    <submittedName>
        <fullName evidence="3">Multidrug transporter AcrB</fullName>
    </submittedName>
</protein>
<reference evidence="3" key="1">
    <citation type="journal article" date="2014" name="Int. J. Syst. Evol. Microbiol.">
        <title>Complete genome sequence of Corynebacterium casei LMG S-19264T (=DSM 44701T), isolated from a smear-ripened cheese.</title>
        <authorList>
            <consortium name="US DOE Joint Genome Institute (JGI-PGF)"/>
            <person name="Walter F."/>
            <person name="Albersmeier A."/>
            <person name="Kalinowski J."/>
            <person name="Ruckert C."/>
        </authorList>
    </citation>
    <scope>NUCLEOTIDE SEQUENCE</scope>
    <source>
        <strain evidence="3">KCTC 42249</strain>
    </source>
</reference>
<dbReference type="EMBL" id="BMZQ01000001">
    <property type="protein sequence ID" value="GHD13211.1"/>
    <property type="molecule type" value="Genomic_DNA"/>
</dbReference>
<dbReference type="Proteomes" id="UP000630142">
    <property type="component" value="Unassembled WGS sequence"/>
</dbReference>
<reference evidence="3" key="2">
    <citation type="submission" date="2020-09" db="EMBL/GenBank/DDBJ databases">
        <authorList>
            <person name="Sun Q."/>
            <person name="Kim S."/>
        </authorList>
    </citation>
    <scope>NUCLEOTIDE SEQUENCE</scope>
    <source>
        <strain evidence="3">KCTC 42249</strain>
    </source>
</reference>
<dbReference type="Pfam" id="PF00873">
    <property type="entry name" value="ACR_tran"/>
    <property type="match status" value="1"/>
</dbReference>
<feature type="transmembrane region" description="Helical" evidence="2">
    <location>
        <begin position="929"/>
        <end position="951"/>
    </location>
</feature>
<evidence type="ECO:0000313" key="4">
    <source>
        <dbReference type="Proteomes" id="UP000630142"/>
    </source>
</evidence>
<dbReference type="SUPFAM" id="SSF82693">
    <property type="entry name" value="Multidrug efflux transporter AcrB pore domain, PN1, PN2, PC1 and PC2 subdomains"/>
    <property type="match status" value="4"/>
</dbReference>
<evidence type="ECO:0000313" key="3">
    <source>
        <dbReference type="EMBL" id="GHD13211.1"/>
    </source>
</evidence>
<feature type="transmembrane region" description="Helical" evidence="2">
    <location>
        <begin position="72"/>
        <end position="92"/>
    </location>
</feature>
<dbReference type="GO" id="GO:0005886">
    <property type="term" value="C:plasma membrane"/>
    <property type="evidence" value="ECO:0007669"/>
    <property type="project" value="TreeGrafter"/>
</dbReference>
<organism evidence="3 4">
    <name type="scientific">Tianweitania populi</name>
    <dbReference type="NCBI Taxonomy" id="1607949"/>
    <lineage>
        <taxon>Bacteria</taxon>
        <taxon>Pseudomonadati</taxon>
        <taxon>Pseudomonadota</taxon>
        <taxon>Alphaproteobacteria</taxon>
        <taxon>Hyphomicrobiales</taxon>
        <taxon>Phyllobacteriaceae</taxon>
        <taxon>Tianweitania</taxon>
    </lineage>
</organism>
<dbReference type="GO" id="GO:0042910">
    <property type="term" value="F:xenobiotic transmembrane transporter activity"/>
    <property type="evidence" value="ECO:0007669"/>
    <property type="project" value="TreeGrafter"/>
</dbReference>
<dbReference type="Gene3D" id="3.30.2090.10">
    <property type="entry name" value="Multidrug efflux transporter AcrB TolC docking domain, DN and DC subdomains"/>
    <property type="match status" value="2"/>
</dbReference>
<dbReference type="PANTHER" id="PTHR32063">
    <property type="match status" value="1"/>
</dbReference>
<keyword evidence="2" id="KW-1133">Transmembrane helix</keyword>
<accession>A0A8J3DWN8</accession>
<dbReference type="InterPro" id="IPR027463">
    <property type="entry name" value="AcrB_DN_DC_subdom"/>
</dbReference>
<feature type="transmembrane region" description="Helical" evidence="2">
    <location>
        <begin position="417"/>
        <end position="436"/>
    </location>
</feature>
<dbReference type="PANTHER" id="PTHR32063:SF14">
    <property type="entry name" value="BLL4319 PROTEIN"/>
    <property type="match status" value="1"/>
</dbReference>
<feature type="transmembrane region" description="Helical" evidence="2">
    <location>
        <begin position="575"/>
        <end position="598"/>
    </location>
</feature>
<sequence length="1103" mass="116416">MTDKPDMSENEPKHEPNTNAPVEAPAVVPSTEASEPANEAANAAADEAVTEDAAPQAKQETGSTAIFVRRPVLAFVLNVLIVVAGLAAFFGIDVRELPDVDRPVITVNTNYTGAAAETIDREITAIVEGGIARVSGVKSISSSSSFGRSRVTVEFNDGVDLDIAASDMRDAVSRVVNQLPDDLQDPPTVVKADANAEAVIRLAVTSQTMSIEDMTVLVEDEISDTLAAVPGVADVQINGDREKIFRIDIDQAKLASLGMTVADVSSALSSMAFDAPAGALSSNDQNLIVRATASLTTPEAFEAVLLNGRTRLGDVATVTLGPDIGQTQLRANGQTGVGLGIIRQAQSNTLDISEGVHAAVDQLKETLPEGMDIFITSDDATFVEGAIHEVEIALGISATVVLIIIFAFLLDIRATIIPAVALPVALIGTVAGIYLAGFSLNILTLLALVLATGLVVDDAIVVLENIVRRRNMGLGPRAAAVLGTQEVFFAVIATTATLVAVFVPLSFLPGQTGGLFREFGFVLALSVILSAVVALSLCPMLASRMLGGYTEHEHTGLLGRIGGGLSAFYRRTLHAALNAPLIAIIVALLAAGAAGAMFGTIRSELTPTEDRSQAFIRVQAPQGVSLDYMGQQMRAIEERLQPLRDNGEVRSIYSIAGQGGNYNSGFMVMSLASWSDRERTQQQILDDIQSRIRDVYGVRAFAFQPNSLGIRGAGSGLQFAIVGNNYADLTAAAESTVRDLENTPGFQQPRLSTEATQPQLFVSINRDRASDLGIEINGLAAAMQAMLDGREIGSVFIEDRAFDVKLVSSANPVNDPTDLENIFLKASDGRFVPMSTIATLEERAVPPSLAREQQLRSVAITSSLAPELALGDAYTQVQEIAGKHMPAGSRIVPLAEAATLGETSSGMLTIFGFALVIVLLVLAAQFESFVSAIIIMMTVPLGLACAVFAMVLTGTSLNVYSQIGLVLLVGIMAKNGILIVEFANQLRDRGLPLREAIEEASNIRLRPVMMTMLCTIVGGVPLVMASGAGAEARIALGWVIVGGLGLSTIATLYITPVSYLLLGRFVTPKVEEEARLERELEAANNPRPAQTRPAPDAHPAPAE</sequence>
<feature type="transmembrane region" description="Helical" evidence="2">
    <location>
        <begin position="519"/>
        <end position="542"/>
    </location>
</feature>
<comment type="caution">
    <text evidence="3">The sequence shown here is derived from an EMBL/GenBank/DDBJ whole genome shotgun (WGS) entry which is preliminary data.</text>
</comment>
<feature type="compositionally biased region" description="Low complexity" evidence="1">
    <location>
        <begin position="29"/>
        <end position="54"/>
    </location>
</feature>
<keyword evidence="2" id="KW-0472">Membrane</keyword>
<evidence type="ECO:0000256" key="1">
    <source>
        <dbReference type="SAM" id="MobiDB-lite"/>
    </source>
</evidence>
<dbReference type="Gene3D" id="3.30.70.1440">
    <property type="entry name" value="Multidrug efflux transporter AcrB pore domain"/>
    <property type="match status" value="1"/>
</dbReference>
<dbReference type="SUPFAM" id="SSF82714">
    <property type="entry name" value="Multidrug efflux transporter AcrB TolC docking domain, DN and DC subdomains"/>
    <property type="match status" value="2"/>
</dbReference>
<name>A0A8J3DWN8_9HYPH</name>
<feature type="region of interest" description="Disordered" evidence="1">
    <location>
        <begin position="1"/>
        <end position="60"/>
    </location>
</feature>
<evidence type="ECO:0000256" key="2">
    <source>
        <dbReference type="SAM" id="Phobius"/>
    </source>
</evidence>